<dbReference type="Proteomes" id="UP000297966">
    <property type="component" value="Unassembled WGS sequence"/>
</dbReference>
<dbReference type="OrthoDB" id="7597352at2"/>
<protein>
    <recommendedName>
        <fullName evidence="3">PIN domain-containing protein</fullName>
    </recommendedName>
</protein>
<gene>
    <name evidence="1" type="ORF">E4K65_33255</name>
</gene>
<dbReference type="RefSeq" id="WP_135177714.1">
    <property type="nucleotide sequence ID" value="NZ_SPQT01000024.1"/>
</dbReference>
<sequence>MLVDNDVLFKASCYGLAPDLIDILAGGSRAVAGLALAKFVLKRKIEKSGKIVDRQRAAKALDAVLASISALEPDDAELGLAAQYEEHALSAGYAFDSGESQLLAVLVNRAAKNMVTGDKRAVTAAWQLATDLEIVPALAGRFGCFEQIMIGICAKKGGPALAASVCAEPAVDKVMSICFGCSSTFDEQNMREGLDSYVGHLRGNSGELLCDKLPA</sequence>
<evidence type="ECO:0008006" key="3">
    <source>
        <dbReference type="Google" id="ProtNLM"/>
    </source>
</evidence>
<accession>A0A4Y9LNT8</accession>
<proteinExistence type="predicted"/>
<name>A0A4Y9LNT8_9BRAD</name>
<evidence type="ECO:0000313" key="2">
    <source>
        <dbReference type="Proteomes" id="UP000297966"/>
    </source>
</evidence>
<organism evidence="1 2">
    <name type="scientific">Bradyrhizobium niftali</name>
    <dbReference type="NCBI Taxonomy" id="2560055"/>
    <lineage>
        <taxon>Bacteria</taxon>
        <taxon>Pseudomonadati</taxon>
        <taxon>Pseudomonadota</taxon>
        <taxon>Alphaproteobacteria</taxon>
        <taxon>Hyphomicrobiales</taxon>
        <taxon>Nitrobacteraceae</taxon>
        <taxon>Bradyrhizobium</taxon>
    </lineage>
</organism>
<dbReference type="EMBL" id="SPQT01000024">
    <property type="protein sequence ID" value="TFV43382.1"/>
    <property type="molecule type" value="Genomic_DNA"/>
</dbReference>
<keyword evidence="2" id="KW-1185">Reference proteome</keyword>
<dbReference type="AlphaFoldDB" id="A0A4Y9LNT8"/>
<reference evidence="1 2" key="1">
    <citation type="submission" date="2019-03" db="EMBL/GenBank/DDBJ databases">
        <title>Bradyrhizobium diversity isolated from nodules of Chamaecrista fasciculata.</title>
        <authorList>
            <person name="Klepa M.S."/>
            <person name="Urquiaga M.O."/>
            <person name="Hungria M."/>
            <person name="Delamuta J.R."/>
        </authorList>
    </citation>
    <scope>NUCLEOTIDE SEQUENCE [LARGE SCALE GENOMIC DNA]</scope>
    <source>
        <strain evidence="1 2">CNPSo 3448</strain>
    </source>
</reference>
<comment type="caution">
    <text evidence="1">The sequence shown here is derived from an EMBL/GenBank/DDBJ whole genome shotgun (WGS) entry which is preliminary data.</text>
</comment>
<evidence type="ECO:0000313" key="1">
    <source>
        <dbReference type="EMBL" id="TFV43382.1"/>
    </source>
</evidence>